<keyword evidence="1" id="KW-0812">Transmembrane</keyword>
<proteinExistence type="predicted"/>
<reference evidence="2" key="1">
    <citation type="submission" date="2014-05" db="EMBL/GenBank/DDBJ databases">
        <authorList>
            <person name="Chronopoulou M."/>
        </authorList>
    </citation>
    <scope>NUCLEOTIDE SEQUENCE</scope>
    <source>
        <tissue evidence="2">Whole organism</tissue>
    </source>
</reference>
<evidence type="ECO:0000313" key="2">
    <source>
        <dbReference type="EMBL" id="CDW26022.1"/>
    </source>
</evidence>
<name>A0A0K2TK40_LEPSM</name>
<sequence length="47" mass="5300">MTGTFRSGIKDIMNIIIIVLIVIVLTVCSQQFFESKLDDHLIEGHPN</sequence>
<dbReference type="EMBL" id="HACA01008661">
    <property type="protein sequence ID" value="CDW26022.1"/>
    <property type="molecule type" value="Transcribed_RNA"/>
</dbReference>
<accession>A0A0K2TK40</accession>
<protein>
    <submittedName>
        <fullName evidence="2">Uncharacterized protein</fullName>
    </submittedName>
</protein>
<evidence type="ECO:0000256" key="1">
    <source>
        <dbReference type="SAM" id="Phobius"/>
    </source>
</evidence>
<keyword evidence="1" id="KW-0472">Membrane</keyword>
<feature type="transmembrane region" description="Helical" evidence="1">
    <location>
        <begin position="12"/>
        <end position="33"/>
    </location>
</feature>
<organism evidence="2">
    <name type="scientific">Lepeophtheirus salmonis</name>
    <name type="common">Salmon louse</name>
    <name type="synonym">Caligus salmonis</name>
    <dbReference type="NCBI Taxonomy" id="72036"/>
    <lineage>
        <taxon>Eukaryota</taxon>
        <taxon>Metazoa</taxon>
        <taxon>Ecdysozoa</taxon>
        <taxon>Arthropoda</taxon>
        <taxon>Crustacea</taxon>
        <taxon>Multicrustacea</taxon>
        <taxon>Hexanauplia</taxon>
        <taxon>Copepoda</taxon>
        <taxon>Siphonostomatoida</taxon>
        <taxon>Caligidae</taxon>
        <taxon>Lepeophtheirus</taxon>
    </lineage>
</organism>
<keyword evidence="1" id="KW-1133">Transmembrane helix</keyword>
<dbReference type="AlphaFoldDB" id="A0A0K2TK40"/>